<dbReference type="Proteomes" id="UP001493487">
    <property type="component" value="Unassembled WGS sequence"/>
</dbReference>
<organism evidence="13 14">
    <name type="scientific">Cohnella silvisoli</name>
    <dbReference type="NCBI Taxonomy" id="2873699"/>
    <lineage>
        <taxon>Bacteria</taxon>
        <taxon>Bacillati</taxon>
        <taxon>Bacillota</taxon>
        <taxon>Bacilli</taxon>
        <taxon>Bacillales</taxon>
        <taxon>Paenibacillaceae</taxon>
        <taxon>Cohnella</taxon>
    </lineage>
</organism>
<accession>A0ABV1KVQ6</accession>
<evidence type="ECO:0000256" key="9">
    <source>
        <dbReference type="ARBA" id="ARBA00029596"/>
    </source>
</evidence>
<dbReference type="RefSeq" id="WP_232186512.1">
    <property type="nucleotide sequence ID" value="NZ_JAIOAP010000008.1"/>
</dbReference>
<dbReference type="EMBL" id="JASKHM010000009">
    <property type="protein sequence ID" value="MEQ4484146.1"/>
    <property type="molecule type" value="Genomic_DNA"/>
</dbReference>
<reference evidence="13 14" key="1">
    <citation type="journal article" date="2023" name="Genome Announc.">
        <title>Pan-Genome Analyses of the Genus Cohnella and Proposal of the Novel Species Cohnella silvisoli sp. nov., Isolated from Forest Soil.</title>
        <authorList>
            <person name="Wang C."/>
            <person name="Mao L."/>
            <person name="Bao G."/>
            <person name="Zhu H."/>
        </authorList>
    </citation>
    <scope>NUCLEOTIDE SEQUENCE [LARGE SCALE GENOMIC DNA]</scope>
    <source>
        <strain evidence="13 14">NL03-T5-1</strain>
    </source>
</reference>
<evidence type="ECO:0000313" key="14">
    <source>
        <dbReference type="Proteomes" id="UP001493487"/>
    </source>
</evidence>
<proteinExistence type="inferred from homology"/>
<evidence type="ECO:0000256" key="1">
    <source>
        <dbReference type="ARBA" id="ARBA00001342"/>
    </source>
</evidence>
<dbReference type="Pfam" id="PF03737">
    <property type="entry name" value="RraA-like"/>
    <property type="match status" value="1"/>
</dbReference>
<comment type="similarity">
    <text evidence="3">Belongs to the class II aldolase/RraA-like family.</text>
</comment>
<evidence type="ECO:0000256" key="4">
    <source>
        <dbReference type="ARBA" id="ARBA00011233"/>
    </source>
</evidence>
<evidence type="ECO:0000256" key="5">
    <source>
        <dbReference type="ARBA" id="ARBA00012213"/>
    </source>
</evidence>
<comment type="catalytic activity">
    <reaction evidence="1">
        <text>4-hydroxy-4-methyl-2-oxoglutarate = 2 pyruvate</text>
        <dbReference type="Rhea" id="RHEA:22748"/>
        <dbReference type="ChEBI" id="CHEBI:15361"/>
        <dbReference type="ChEBI" id="CHEBI:58276"/>
        <dbReference type="EC" id="4.1.3.17"/>
    </reaction>
</comment>
<evidence type="ECO:0000256" key="8">
    <source>
        <dbReference type="ARBA" id="ARBA00025046"/>
    </source>
</evidence>
<name>A0ABV1KVQ6_9BACL</name>
<dbReference type="CDD" id="cd16841">
    <property type="entry name" value="RraA_family"/>
    <property type="match status" value="1"/>
</dbReference>
<dbReference type="InterPro" id="IPR005493">
    <property type="entry name" value="RraA/RraA-like"/>
</dbReference>
<evidence type="ECO:0000256" key="11">
    <source>
        <dbReference type="ARBA" id="ARBA00032305"/>
    </source>
</evidence>
<protein>
    <recommendedName>
        <fullName evidence="7">Putative 4-hydroxy-4-methyl-2-oxoglutarate aldolase</fullName>
        <ecNumber evidence="6">4.1.1.112</ecNumber>
        <ecNumber evidence="5">4.1.3.17</ecNumber>
    </recommendedName>
    <alternativeName>
        <fullName evidence="11">Oxaloacetate decarboxylase</fullName>
    </alternativeName>
    <alternativeName>
        <fullName evidence="9">Regulator of ribonuclease activity homolog</fullName>
    </alternativeName>
    <alternativeName>
        <fullName evidence="10">RraA-like protein</fullName>
    </alternativeName>
</protein>
<evidence type="ECO:0000256" key="7">
    <source>
        <dbReference type="ARBA" id="ARBA00016549"/>
    </source>
</evidence>
<sequence length="218" mass="24135">MNRDHTFFDELKQKLNSSVISDILDDLGYRNQTLNESVRPLQHDMVVVGRAYPVLAVDVYETPEQPYDGLIESLDAIRSGDIYVISLISHRAAVWGELVSNAAIARGGRGAIIEGCIRDTTNIKALGFPVFSTGYLPRDSKGRNIILQHRVPIECAGVLIQPDDLIFGDFDGIVVVPHALEEEVISKALTKIASENKVRDAIRGGMSVREAFDKYRVL</sequence>
<evidence type="ECO:0000256" key="10">
    <source>
        <dbReference type="ARBA" id="ARBA00030169"/>
    </source>
</evidence>
<dbReference type="EC" id="4.1.1.112" evidence="6"/>
<dbReference type="SUPFAM" id="SSF89562">
    <property type="entry name" value="RraA-like"/>
    <property type="match status" value="1"/>
</dbReference>
<dbReference type="PANTHER" id="PTHR33254:SF4">
    <property type="entry name" value="4-HYDROXY-4-METHYL-2-OXOGLUTARATE ALDOLASE 3-RELATED"/>
    <property type="match status" value="1"/>
</dbReference>
<dbReference type="PANTHER" id="PTHR33254">
    <property type="entry name" value="4-HYDROXY-4-METHYL-2-OXOGLUTARATE ALDOLASE 3-RELATED"/>
    <property type="match status" value="1"/>
</dbReference>
<comment type="caution">
    <text evidence="13">The sequence shown here is derived from an EMBL/GenBank/DDBJ whole genome shotgun (WGS) entry which is preliminary data.</text>
</comment>
<evidence type="ECO:0000256" key="2">
    <source>
        <dbReference type="ARBA" id="ARBA00001968"/>
    </source>
</evidence>
<comment type="function">
    <text evidence="8">Catalyzes the aldol cleavage of 4-hydroxy-4-methyl-2-oxoglutarate (HMG) into 2 molecules of pyruvate. Also contains a secondary oxaloacetate (OAA) decarboxylase activity due to the common pyruvate enolate transition state formed following C-C bond cleavage in the retro-aldol and decarboxylation reactions.</text>
</comment>
<comment type="subunit">
    <text evidence="4">Homotrimer.</text>
</comment>
<evidence type="ECO:0000256" key="6">
    <source>
        <dbReference type="ARBA" id="ARBA00012947"/>
    </source>
</evidence>
<gene>
    <name evidence="13" type="ORF">QJS35_17250</name>
</gene>
<evidence type="ECO:0000313" key="13">
    <source>
        <dbReference type="EMBL" id="MEQ4484146.1"/>
    </source>
</evidence>
<evidence type="ECO:0000256" key="12">
    <source>
        <dbReference type="ARBA" id="ARBA00047973"/>
    </source>
</evidence>
<comment type="cofactor">
    <cofactor evidence="2">
        <name>a divalent metal cation</name>
        <dbReference type="ChEBI" id="CHEBI:60240"/>
    </cofactor>
</comment>
<dbReference type="EC" id="4.1.3.17" evidence="5"/>
<evidence type="ECO:0000256" key="3">
    <source>
        <dbReference type="ARBA" id="ARBA00008621"/>
    </source>
</evidence>
<dbReference type="Gene3D" id="3.50.30.40">
    <property type="entry name" value="Ribonuclease E inhibitor RraA/RraA-like"/>
    <property type="match status" value="1"/>
</dbReference>
<keyword evidence="14" id="KW-1185">Reference proteome</keyword>
<dbReference type="InterPro" id="IPR036704">
    <property type="entry name" value="RraA/RraA-like_sf"/>
</dbReference>
<comment type="catalytic activity">
    <reaction evidence="12">
        <text>oxaloacetate + H(+) = pyruvate + CO2</text>
        <dbReference type="Rhea" id="RHEA:15641"/>
        <dbReference type="ChEBI" id="CHEBI:15361"/>
        <dbReference type="ChEBI" id="CHEBI:15378"/>
        <dbReference type="ChEBI" id="CHEBI:16452"/>
        <dbReference type="ChEBI" id="CHEBI:16526"/>
        <dbReference type="EC" id="4.1.1.112"/>
    </reaction>
</comment>